<feature type="domain" description="Na+/H+ antiporter NhaC-like C-terminal" evidence="7">
    <location>
        <begin position="191"/>
        <end position="511"/>
    </location>
</feature>
<evidence type="ECO:0000313" key="9">
    <source>
        <dbReference type="Proteomes" id="UP000228560"/>
    </source>
</evidence>
<feature type="transmembrane region" description="Helical" evidence="6">
    <location>
        <begin position="39"/>
        <end position="56"/>
    </location>
</feature>
<dbReference type="PANTHER" id="PTHR43478:SF1">
    <property type="entry name" value="NA+_H+ ANTIPORTER NHAC-LIKE C-TERMINAL DOMAIN-CONTAINING PROTEIN"/>
    <property type="match status" value="1"/>
</dbReference>
<evidence type="ECO:0000256" key="5">
    <source>
        <dbReference type="ARBA" id="ARBA00023136"/>
    </source>
</evidence>
<feature type="transmembrane region" description="Helical" evidence="6">
    <location>
        <begin position="222"/>
        <end position="246"/>
    </location>
</feature>
<dbReference type="PANTHER" id="PTHR43478">
    <property type="entry name" value="NA+/H+ ANTIPORTER-RELATED"/>
    <property type="match status" value="1"/>
</dbReference>
<feature type="transmembrane region" description="Helical" evidence="6">
    <location>
        <begin position="181"/>
        <end position="202"/>
    </location>
</feature>
<evidence type="ECO:0000313" key="8">
    <source>
        <dbReference type="EMBL" id="PJB55803.1"/>
    </source>
</evidence>
<evidence type="ECO:0000256" key="1">
    <source>
        <dbReference type="ARBA" id="ARBA00004651"/>
    </source>
</evidence>
<dbReference type="Proteomes" id="UP000228560">
    <property type="component" value="Unassembled WGS sequence"/>
</dbReference>
<feature type="transmembrane region" description="Helical" evidence="6">
    <location>
        <begin position="292"/>
        <end position="313"/>
    </location>
</feature>
<feature type="transmembrane region" description="Helical" evidence="6">
    <location>
        <begin position="404"/>
        <end position="422"/>
    </location>
</feature>
<feature type="transmembrane region" description="Helical" evidence="6">
    <location>
        <begin position="100"/>
        <end position="126"/>
    </location>
</feature>
<dbReference type="InterPro" id="IPR018461">
    <property type="entry name" value="Na/H_Antiport_NhaC-like_C"/>
</dbReference>
<keyword evidence="4 6" id="KW-1133">Transmembrane helix</keyword>
<comment type="subcellular location">
    <subcellularLocation>
        <location evidence="1">Cell membrane</location>
        <topology evidence="1">Multi-pass membrane protein</topology>
    </subcellularLocation>
</comment>
<name>A0A2M8C9S5_9BACT</name>
<dbReference type="GO" id="GO:0005886">
    <property type="term" value="C:plasma membrane"/>
    <property type="evidence" value="ECO:0007669"/>
    <property type="project" value="UniProtKB-SubCell"/>
</dbReference>
<keyword evidence="2" id="KW-1003">Cell membrane</keyword>
<comment type="caution">
    <text evidence="8">The sequence shown here is derived from an EMBL/GenBank/DDBJ whole genome shotgun (WGS) entry which is preliminary data.</text>
</comment>
<feature type="transmembrane region" description="Helical" evidence="6">
    <location>
        <begin position="63"/>
        <end position="80"/>
    </location>
</feature>
<dbReference type="EMBL" id="PFTV01000179">
    <property type="protein sequence ID" value="PJB55803.1"/>
    <property type="molecule type" value="Genomic_DNA"/>
</dbReference>
<accession>A0A2M8C9S5</accession>
<evidence type="ECO:0000256" key="4">
    <source>
        <dbReference type="ARBA" id="ARBA00022989"/>
    </source>
</evidence>
<keyword evidence="3 6" id="KW-0812">Transmembrane</keyword>
<protein>
    <submittedName>
        <fullName evidence="8">Sodium:proton antiporter</fullName>
    </submittedName>
</protein>
<keyword evidence="5 6" id="KW-0472">Membrane</keyword>
<feature type="transmembrane region" description="Helical" evidence="6">
    <location>
        <begin position="434"/>
        <end position="458"/>
    </location>
</feature>
<feature type="transmembrane region" description="Helical" evidence="6">
    <location>
        <begin position="363"/>
        <end position="384"/>
    </location>
</feature>
<evidence type="ECO:0000256" key="6">
    <source>
        <dbReference type="SAM" id="Phobius"/>
    </source>
</evidence>
<sequence>MYYWNKYKNILLLTLLVFMFFILSGIAWAAEEEVAKNYGFLSLLPPLVAITLCFITKQVLASLFIGIWVGATILIGWNPLSGVTKTLGYIVGNAADSWNATILLFDFVVGGLIGLICLSGGAQAFVKSVTNKVKTSRGGQVTAWLFGLIIFFDDYANSAIVGNAFRAVSDKLRMSREKLSFIVDATSAPVASIALISTWIGYQVGLIGDAIQGTSVTMTPYSIFLHSIPYSFYSIFALILVLAIALSGRDYGPMLKAEYRTRTTGKVFADGATPLSGGSQLRMLENVPQKTMNMVVPLVALVGISMFGMWWTGGGTSAESFIAAISDADAMTALLWGAFFAVIIAIIMYKAQGIGTLADMMDAFIDGAKMMVLANLILLSAWSIGDVCSEIGTAPYVVNAAKGVISPLLLPMVMFLICNLISFATGTSWGTMAIAVPIAIPLALALGVPLPLAISAILTGSVMGDHCSPISDTTIMSSMFSGSDHMDHVKTQIPYAFTASGVAVLAYLAAGSGISVGLILPLGIILVGILLYLFSSISAKSAGISFPLPEPKIEEVKEV</sequence>
<dbReference type="Pfam" id="PF03553">
    <property type="entry name" value="Na_H_antiporter"/>
    <property type="match status" value="1"/>
</dbReference>
<feature type="transmembrane region" description="Helical" evidence="6">
    <location>
        <begin position="333"/>
        <end position="351"/>
    </location>
</feature>
<reference evidence="8 9" key="1">
    <citation type="submission" date="2017-09" db="EMBL/GenBank/DDBJ databases">
        <title>Depth-based differentiation of microbial function through sediment-hosted aquifers and enrichment of novel symbionts in the deep terrestrial subsurface.</title>
        <authorList>
            <person name="Probst A.J."/>
            <person name="Ladd B."/>
            <person name="Jarett J.K."/>
            <person name="Geller-Mcgrath D.E."/>
            <person name="Sieber C.M."/>
            <person name="Emerson J.B."/>
            <person name="Anantharaman K."/>
            <person name="Thomas B.C."/>
            <person name="Malmstrom R."/>
            <person name="Stieglmeier M."/>
            <person name="Klingl A."/>
            <person name="Woyke T."/>
            <person name="Ryan C.M."/>
            <person name="Banfield J.F."/>
        </authorList>
    </citation>
    <scope>NUCLEOTIDE SEQUENCE [LARGE SCALE GENOMIC DNA]</scope>
    <source>
        <strain evidence="8">CG_4_9_14_3_um_filter_33_16</strain>
    </source>
</reference>
<evidence type="ECO:0000256" key="2">
    <source>
        <dbReference type="ARBA" id="ARBA00022475"/>
    </source>
</evidence>
<evidence type="ECO:0000256" key="3">
    <source>
        <dbReference type="ARBA" id="ARBA00022692"/>
    </source>
</evidence>
<organism evidence="8 9">
    <name type="scientific">Candidatus Infernicultor aquiphilus</name>
    <dbReference type="NCBI Taxonomy" id="1805029"/>
    <lineage>
        <taxon>Bacteria</taxon>
        <taxon>Pseudomonadati</taxon>
        <taxon>Atribacterota</taxon>
        <taxon>Candidatus Phoenicimicrobiia</taxon>
        <taxon>Candidatus Pheonicimicrobiales</taxon>
        <taxon>Candidatus Phoenicimicrobiaceae</taxon>
        <taxon>Candidatus Infernicultor</taxon>
    </lineage>
</organism>
<proteinExistence type="predicted"/>
<evidence type="ECO:0000259" key="7">
    <source>
        <dbReference type="Pfam" id="PF03553"/>
    </source>
</evidence>
<feature type="transmembrane region" description="Helical" evidence="6">
    <location>
        <begin position="504"/>
        <end position="534"/>
    </location>
</feature>
<gene>
    <name evidence="8" type="ORF">CO097_07050</name>
</gene>
<dbReference type="AlphaFoldDB" id="A0A2M8C9S5"/>